<protein>
    <submittedName>
        <fullName evidence="2">Uncharacterized protein</fullName>
    </submittedName>
</protein>
<dbReference type="RefSeq" id="XP_007930706.1">
    <property type="nucleotide sequence ID" value="XM_007932515.1"/>
</dbReference>
<feature type="compositionally biased region" description="Polar residues" evidence="1">
    <location>
        <begin position="50"/>
        <end position="67"/>
    </location>
</feature>
<feature type="region of interest" description="Disordered" evidence="1">
    <location>
        <begin position="518"/>
        <end position="605"/>
    </location>
</feature>
<dbReference type="VEuPathDB" id="FungiDB:MYCFIDRAFT_80730"/>
<sequence length="605" mass="67482">MDDTLAPADTMDDIDWSTWVNNEWTFVEEDQQRLDNTQGDSEHRIPQNGDAVQSQDQQQPSWYTFDTSLDDARPSTEQHTPSPLEPRPTTIAPQVLSRHEQPHEHGFSDNALPDTAHNQWLPSGGYEEHPNWFPDQIPNGYRQHTPSFSHQQSIYEDSRSGQAPYFTSSVESDLADRSRHASSDLGSAHHNPDISNHTASNGGINLLNSPAVFPGAQPSNSRLGYYPPTQMPERNMYLAYENQQNSPMNTSASPDIPDPRGSQSAFSPEPTFSPDPQPSRKKGRGHLVPSPIVYKDSIPCVACTKPFKKSIQPDRCNRCAEKFLRHNATPVTFTLDPEIPNQELAKQLICKSILARGPPIAPLELENIRENEDEYIQRFLTAINTFVPGGIGHHNQPHLTWPQRQQIIYNQKSTLEESYSSAHITARLRALFAETLAFHTGTSNPFYGTSGDSSGYSENTRLSFEERVEKICGMLRTNKRVVMDVVEGRGVKGFVGHPENFEKRKVANNDCNLVKKRIMEQGKEKGEGQGKKRKRGKGKGKVVEEDEMDVDVEAGPSNFEGHSGGVEGSGGVEDQAESSHAVEYGSGRSRTMDWLRGGRATQQID</sequence>
<dbReference type="eggNOG" id="ENOG502TDHZ">
    <property type="taxonomic scope" value="Eukaryota"/>
</dbReference>
<dbReference type="KEGG" id="pfj:MYCFIDRAFT_80730"/>
<dbReference type="GeneID" id="19341747"/>
<evidence type="ECO:0000313" key="3">
    <source>
        <dbReference type="Proteomes" id="UP000016932"/>
    </source>
</evidence>
<gene>
    <name evidence="2" type="ORF">MYCFIDRAFT_80730</name>
</gene>
<proteinExistence type="predicted"/>
<organism evidence="2 3">
    <name type="scientific">Pseudocercospora fijiensis (strain CIRAD86)</name>
    <name type="common">Black leaf streak disease fungus</name>
    <name type="synonym">Mycosphaerella fijiensis</name>
    <dbReference type="NCBI Taxonomy" id="383855"/>
    <lineage>
        <taxon>Eukaryota</taxon>
        <taxon>Fungi</taxon>
        <taxon>Dikarya</taxon>
        <taxon>Ascomycota</taxon>
        <taxon>Pezizomycotina</taxon>
        <taxon>Dothideomycetes</taxon>
        <taxon>Dothideomycetidae</taxon>
        <taxon>Mycosphaerellales</taxon>
        <taxon>Mycosphaerellaceae</taxon>
        <taxon>Pseudocercospora</taxon>
    </lineage>
</organism>
<name>M2YKQ6_PSEFD</name>
<evidence type="ECO:0000313" key="2">
    <source>
        <dbReference type="EMBL" id="EME78305.1"/>
    </source>
</evidence>
<feature type="compositionally biased region" description="Basic and acidic residues" evidence="1">
    <location>
        <begin position="518"/>
        <end position="530"/>
    </location>
</feature>
<feature type="compositionally biased region" description="Basic and acidic residues" evidence="1">
    <location>
        <begin position="97"/>
        <end position="107"/>
    </location>
</feature>
<dbReference type="AlphaFoldDB" id="M2YKQ6"/>
<feature type="compositionally biased region" description="Gly residues" evidence="1">
    <location>
        <begin position="562"/>
        <end position="571"/>
    </location>
</feature>
<reference evidence="2 3" key="1">
    <citation type="journal article" date="2012" name="PLoS Pathog.">
        <title>Diverse lifestyles and strategies of plant pathogenesis encoded in the genomes of eighteen Dothideomycetes fungi.</title>
        <authorList>
            <person name="Ohm R.A."/>
            <person name="Feau N."/>
            <person name="Henrissat B."/>
            <person name="Schoch C.L."/>
            <person name="Horwitz B.A."/>
            <person name="Barry K.W."/>
            <person name="Condon B.J."/>
            <person name="Copeland A.C."/>
            <person name="Dhillon B."/>
            <person name="Glaser F."/>
            <person name="Hesse C.N."/>
            <person name="Kosti I."/>
            <person name="LaButti K."/>
            <person name="Lindquist E.A."/>
            <person name="Lucas S."/>
            <person name="Salamov A.A."/>
            <person name="Bradshaw R.E."/>
            <person name="Ciuffetti L."/>
            <person name="Hamelin R.C."/>
            <person name="Kema G.H.J."/>
            <person name="Lawrence C."/>
            <person name="Scott J.A."/>
            <person name="Spatafora J.W."/>
            <person name="Turgeon B.G."/>
            <person name="de Wit P.J.G.M."/>
            <person name="Zhong S."/>
            <person name="Goodwin S.B."/>
            <person name="Grigoriev I.V."/>
        </authorList>
    </citation>
    <scope>NUCLEOTIDE SEQUENCE [LARGE SCALE GENOMIC DNA]</scope>
    <source>
        <strain evidence="2 3">CIRAD86</strain>
    </source>
</reference>
<dbReference type="Proteomes" id="UP000016932">
    <property type="component" value="Unassembled WGS sequence"/>
</dbReference>
<feature type="region of interest" description="Disordered" evidence="1">
    <location>
        <begin position="245"/>
        <end position="288"/>
    </location>
</feature>
<feature type="region of interest" description="Disordered" evidence="1">
    <location>
        <begin position="29"/>
        <end position="202"/>
    </location>
</feature>
<dbReference type="HOGENOM" id="CLU_451363_0_0_1"/>
<evidence type="ECO:0000256" key="1">
    <source>
        <dbReference type="SAM" id="MobiDB-lite"/>
    </source>
</evidence>
<keyword evidence="3" id="KW-1185">Reference proteome</keyword>
<dbReference type="OrthoDB" id="265717at2759"/>
<feature type="compositionally biased region" description="Polar residues" evidence="1">
    <location>
        <begin position="193"/>
        <end position="202"/>
    </location>
</feature>
<accession>M2YKQ6</accession>
<feature type="compositionally biased region" description="Polar residues" evidence="1">
    <location>
        <begin position="142"/>
        <end position="155"/>
    </location>
</feature>
<dbReference type="EMBL" id="KB446563">
    <property type="protein sequence ID" value="EME78305.1"/>
    <property type="molecule type" value="Genomic_DNA"/>
</dbReference>
<feature type="compositionally biased region" description="Basic residues" evidence="1">
    <location>
        <begin position="531"/>
        <end position="540"/>
    </location>
</feature>